<name>A0A9W4DNE1_9ACTN</name>
<accession>A0A9W4DNE1</accession>
<comment type="caution">
    <text evidence="1">The sequence shown here is derived from an EMBL/GenBank/DDBJ whole genome shotgun (WGS) entry which is preliminary data.</text>
</comment>
<gene>
    <name evidence="1" type="ORF">SCOCK_20161</name>
</gene>
<evidence type="ECO:0000313" key="2">
    <source>
        <dbReference type="Proteomes" id="UP001152519"/>
    </source>
</evidence>
<dbReference type="AlphaFoldDB" id="A0A9W4DNE1"/>
<organism evidence="1 2">
    <name type="scientific">Actinacidiphila cocklensis</name>
    <dbReference type="NCBI Taxonomy" id="887465"/>
    <lineage>
        <taxon>Bacteria</taxon>
        <taxon>Bacillati</taxon>
        <taxon>Actinomycetota</taxon>
        <taxon>Actinomycetes</taxon>
        <taxon>Kitasatosporales</taxon>
        <taxon>Streptomycetaceae</taxon>
        <taxon>Actinacidiphila</taxon>
    </lineage>
</organism>
<protein>
    <submittedName>
        <fullName evidence="1">Uncharacterized protein</fullName>
    </submittedName>
</protein>
<dbReference type="EMBL" id="CAJSLV010000048">
    <property type="protein sequence ID" value="CAG6393130.1"/>
    <property type="molecule type" value="Genomic_DNA"/>
</dbReference>
<proteinExistence type="predicted"/>
<dbReference type="Proteomes" id="UP001152519">
    <property type="component" value="Unassembled WGS sequence"/>
</dbReference>
<evidence type="ECO:0000313" key="1">
    <source>
        <dbReference type="EMBL" id="CAG6393130.1"/>
    </source>
</evidence>
<keyword evidence="2" id="KW-1185">Reference proteome</keyword>
<reference evidence="1" key="1">
    <citation type="submission" date="2021-05" db="EMBL/GenBank/DDBJ databases">
        <authorList>
            <person name="Arsene-Ploetze F."/>
        </authorList>
    </citation>
    <scope>NUCLEOTIDE SEQUENCE</scope>
    <source>
        <strain evidence="1">DSM 42138</strain>
    </source>
</reference>
<sequence>MTVDYYFKAGILSNHNLPHGTQILGVQNISVNVN</sequence>